<dbReference type="PANTHER" id="PTHR10361">
    <property type="entry name" value="SODIUM-BILE ACID COTRANSPORTER"/>
    <property type="match status" value="1"/>
</dbReference>
<dbReference type="Proteomes" id="UP001296706">
    <property type="component" value="Unassembled WGS sequence"/>
</dbReference>
<dbReference type="RefSeq" id="WP_169396768.1">
    <property type="nucleotide sequence ID" value="NZ_BAAAJH010000003.1"/>
</dbReference>
<dbReference type="Pfam" id="PF01758">
    <property type="entry name" value="SBF"/>
    <property type="match status" value="1"/>
</dbReference>
<evidence type="ECO:0000256" key="1">
    <source>
        <dbReference type="ARBA" id="ARBA00004141"/>
    </source>
</evidence>
<gene>
    <name evidence="6" type="ORF">HF577_16600</name>
</gene>
<feature type="transmembrane region" description="Helical" evidence="5">
    <location>
        <begin position="190"/>
        <end position="213"/>
    </location>
</feature>
<feature type="transmembrane region" description="Helical" evidence="5">
    <location>
        <begin position="97"/>
        <end position="121"/>
    </location>
</feature>
<proteinExistence type="predicted"/>
<reference evidence="6 7" key="1">
    <citation type="submission" date="2020-04" db="EMBL/GenBank/DDBJ databases">
        <authorList>
            <person name="Klaysubun C."/>
            <person name="Duangmal K."/>
            <person name="Lipun K."/>
        </authorList>
    </citation>
    <scope>NUCLEOTIDE SEQUENCE [LARGE SCALE GENOMIC DNA]</scope>
    <source>
        <strain evidence="6 7">JCM 11839</strain>
    </source>
</reference>
<dbReference type="InterPro" id="IPR038770">
    <property type="entry name" value="Na+/solute_symporter_sf"/>
</dbReference>
<organism evidence="6 7">
    <name type="scientific">Pseudonocardia xinjiangensis</name>
    <dbReference type="NCBI Taxonomy" id="75289"/>
    <lineage>
        <taxon>Bacteria</taxon>
        <taxon>Bacillati</taxon>
        <taxon>Actinomycetota</taxon>
        <taxon>Actinomycetes</taxon>
        <taxon>Pseudonocardiales</taxon>
        <taxon>Pseudonocardiaceae</taxon>
        <taxon>Pseudonocardia</taxon>
    </lineage>
</organism>
<evidence type="ECO:0000313" key="6">
    <source>
        <dbReference type="EMBL" id="NMH78695.1"/>
    </source>
</evidence>
<feature type="transmembrane region" description="Helical" evidence="5">
    <location>
        <begin position="41"/>
        <end position="64"/>
    </location>
</feature>
<feature type="transmembrane region" description="Helical" evidence="5">
    <location>
        <begin position="70"/>
        <end position="90"/>
    </location>
</feature>
<evidence type="ECO:0000256" key="5">
    <source>
        <dbReference type="SAM" id="Phobius"/>
    </source>
</evidence>
<feature type="transmembrane region" description="Helical" evidence="5">
    <location>
        <begin position="252"/>
        <end position="271"/>
    </location>
</feature>
<dbReference type="EMBL" id="JAAXKY010000050">
    <property type="protein sequence ID" value="NMH78695.1"/>
    <property type="molecule type" value="Genomic_DNA"/>
</dbReference>
<comment type="caution">
    <text evidence="6">The sequence shown here is derived from an EMBL/GenBank/DDBJ whole genome shotgun (WGS) entry which is preliminary data.</text>
</comment>
<keyword evidence="2 5" id="KW-0812">Transmembrane</keyword>
<evidence type="ECO:0000256" key="4">
    <source>
        <dbReference type="ARBA" id="ARBA00023136"/>
    </source>
</evidence>
<comment type="subcellular location">
    <subcellularLocation>
        <location evidence="1">Membrane</location>
        <topology evidence="1">Multi-pass membrane protein</topology>
    </subcellularLocation>
</comment>
<evidence type="ECO:0000256" key="3">
    <source>
        <dbReference type="ARBA" id="ARBA00022989"/>
    </source>
</evidence>
<protein>
    <submittedName>
        <fullName evidence="6">Bile acid:sodium symporter family protein</fullName>
    </submittedName>
</protein>
<dbReference type="PANTHER" id="PTHR10361:SF28">
    <property type="entry name" value="P3 PROTEIN-RELATED"/>
    <property type="match status" value="1"/>
</dbReference>
<evidence type="ECO:0000256" key="2">
    <source>
        <dbReference type="ARBA" id="ARBA00022692"/>
    </source>
</evidence>
<feature type="transmembrane region" description="Helical" evidence="5">
    <location>
        <begin position="133"/>
        <end position="153"/>
    </location>
</feature>
<keyword evidence="7" id="KW-1185">Reference proteome</keyword>
<feature type="transmembrane region" description="Helical" evidence="5">
    <location>
        <begin position="165"/>
        <end position="184"/>
    </location>
</feature>
<keyword evidence="3 5" id="KW-1133">Transmembrane helix</keyword>
<keyword evidence="4 5" id="KW-0472">Membrane</keyword>
<feature type="transmembrane region" description="Helical" evidence="5">
    <location>
        <begin position="6"/>
        <end position="29"/>
    </location>
</feature>
<sequence>MSVLQTLQSLFTLAFVVTSMLGMGLSLTVSQIVAPLRNARLVALSLAVNFVVVPAVAFGLSRVIPLDQDVQIGLLLIGTAAGAPFLPKLAQIAKADIAFAVGLMTILMLVTIVYLPLVLPLLLPGIEVSALEIALSLIVTMLVPLVVGLLIKARYEGIAQAMQPAMAQISTISLVLLLVLMLALNFRNVIALFGTGAIIATLLFIVIAVLAGYVLGGPRTSTKQVLALGTGQRNLSAAFIIATSNFAGQPNVLVYVAAAGLVGMVVLFPTAGEFGKRAKVIPGTDQPAASGQA</sequence>
<accession>A0ABX1RHW3</accession>
<name>A0ABX1RHW3_9PSEU</name>
<dbReference type="Gene3D" id="1.20.1530.20">
    <property type="match status" value="1"/>
</dbReference>
<dbReference type="InterPro" id="IPR004710">
    <property type="entry name" value="Bilac:Na_transpt"/>
</dbReference>
<evidence type="ECO:0000313" key="7">
    <source>
        <dbReference type="Proteomes" id="UP001296706"/>
    </source>
</evidence>
<dbReference type="InterPro" id="IPR002657">
    <property type="entry name" value="BilAc:Na_symport/Acr3"/>
</dbReference>